<protein>
    <submittedName>
        <fullName evidence="1">MutS protein msh4</fullName>
        <ecNumber evidence="1">6.5.1.3</ecNumber>
    </submittedName>
</protein>
<dbReference type="EC" id="6.5.1.3" evidence="1"/>
<gene>
    <name evidence="1" type="primary">MSH4</name>
    <name evidence="1" type="ORF">H4R21_003103</name>
</gene>
<keyword evidence="2" id="KW-1185">Reference proteome</keyword>
<evidence type="ECO:0000313" key="1">
    <source>
        <dbReference type="EMBL" id="KAJ2800610.1"/>
    </source>
</evidence>
<dbReference type="EMBL" id="JANBUN010000916">
    <property type="protein sequence ID" value="KAJ2800610.1"/>
    <property type="molecule type" value="Genomic_DNA"/>
</dbReference>
<evidence type="ECO:0000313" key="2">
    <source>
        <dbReference type="Proteomes" id="UP001140087"/>
    </source>
</evidence>
<comment type="caution">
    <text evidence="1">The sequence shown here is derived from an EMBL/GenBank/DDBJ whole genome shotgun (WGS) entry which is preliminary data.</text>
</comment>
<proteinExistence type="predicted"/>
<reference evidence="1" key="1">
    <citation type="submission" date="2022-07" db="EMBL/GenBank/DDBJ databases">
        <title>Phylogenomic reconstructions and comparative analyses of Kickxellomycotina fungi.</title>
        <authorList>
            <person name="Reynolds N.K."/>
            <person name="Stajich J.E."/>
            <person name="Barry K."/>
            <person name="Grigoriev I.V."/>
            <person name="Crous P."/>
            <person name="Smith M.E."/>
        </authorList>
    </citation>
    <scope>NUCLEOTIDE SEQUENCE</scope>
    <source>
        <strain evidence="1">BCRC 34780</strain>
    </source>
</reference>
<organism evidence="1 2">
    <name type="scientific">Coemansia helicoidea</name>
    <dbReference type="NCBI Taxonomy" id="1286919"/>
    <lineage>
        <taxon>Eukaryota</taxon>
        <taxon>Fungi</taxon>
        <taxon>Fungi incertae sedis</taxon>
        <taxon>Zoopagomycota</taxon>
        <taxon>Kickxellomycotina</taxon>
        <taxon>Kickxellomycetes</taxon>
        <taxon>Kickxellales</taxon>
        <taxon>Kickxellaceae</taxon>
        <taxon>Coemansia</taxon>
    </lineage>
</organism>
<feature type="non-terminal residue" evidence="1">
    <location>
        <position position="311"/>
    </location>
</feature>
<name>A0ACC1L3A3_9FUNG</name>
<accession>A0ACC1L3A3</accession>
<dbReference type="Proteomes" id="UP001140087">
    <property type="component" value="Unassembled WGS sequence"/>
</dbReference>
<sequence>MAGADTIDLTLDGSDGDDYDDVYIVDVKPPSKKIKLEDSDGSDDSSQALAESVIAPTSAYSEIARAPSTIMALTEGRGIASEIAYCMFDMATSQCTLAQFSDGASYSRTIYALITARPQVVLVPRAMADGKSKAMLSIRRYLPWMAIVPIERKWFNDGRGAAVLQTIALPALCVQLERALHTKHYAYAALNALFHHLEHDLEVAVASGSVHVVCKQMEGAMQIDPGAWRDLGLEFNSDGSSRSDRSLLQVLDHTHTKMGGRLLRANVLQPLTDLNTIYARQNAVLEILDNEELFFFLSARLEEVPDIDSTI</sequence>
<keyword evidence="1" id="KW-0436">Ligase</keyword>